<evidence type="ECO:0000256" key="2">
    <source>
        <dbReference type="ARBA" id="ARBA00022676"/>
    </source>
</evidence>
<dbReference type="Proteomes" id="UP001233999">
    <property type="component" value="Unassembled WGS sequence"/>
</dbReference>
<sequence length="389" mass="44013">MDYIRNAMFIIFMAHALQVTSGARILGVFPHVTKSHFVMAEQLMKGLASKGHEVVVLSHFPQKEKIPNYTDISLVGSMPGFYRFWYDIPSEAIVKKYFGESIPPLHELVRNTSLILANRHFTINQPIPNVPAVIEVGGIHVPIPKKLPQDLDKFMNESEHGVIVFSLGSTVKASTFSEQKRDAFIEAFRELPQRVLWKWEGDALPGQPKNIKIIKWMPQGDVLAHHNVKVFITHGGLMGTMEAVYAGVPMVVIPLFGDQFLNAKSYEEEGVGVQLDYHTITKESVLNAITTVLNDQKYAERAKDTSQAFKDRPMSPLETAIFWTEYVLRHRGAPFLRTAGADLPWYQYVLLDVVSALILIGYLSPCDHVLQYKVCNFSIFRNVFLNLKK</sequence>
<dbReference type="GO" id="GO:0015020">
    <property type="term" value="F:glucuronosyltransferase activity"/>
    <property type="evidence" value="ECO:0007669"/>
    <property type="project" value="UniProtKB-EC"/>
</dbReference>
<keyword evidence="7" id="KW-1185">Reference proteome</keyword>
<dbReference type="InterPro" id="IPR002213">
    <property type="entry name" value="UDP_glucos_trans"/>
</dbReference>
<feature type="chain" id="PRO_5041767000" description="UDP-glucuronosyltransferase" evidence="5">
    <location>
        <begin position="23"/>
        <end position="389"/>
    </location>
</feature>
<evidence type="ECO:0000256" key="1">
    <source>
        <dbReference type="ARBA" id="ARBA00009995"/>
    </source>
</evidence>
<name>A0AAD7Z5V5_DIPPU</name>
<dbReference type="SUPFAM" id="SSF53756">
    <property type="entry name" value="UDP-Glycosyltransferase/glycogen phosphorylase"/>
    <property type="match status" value="1"/>
</dbReference>
<evidence type="ECO:0000256" key="3">
    <source>
        <dbReference type="ARBA" id="ARBA00022679"/>
    </source>
</evidence>
<comment type="subcellular location">
    <subcellularLocation>
        <location evidence="5">Membrane</location>
        <topology evidence="5">Single-pass membrane protein</topology>
    </subcellularLocation>
</comment>
<keyword evidence="5" id="KW-0732">Signal</keyword>
<dbReference type="EC" id="2.4.1.17" evidence="5"/>
<dbReference type="GO" id="GO:0016020">
    <property type="term" value="C:membrane"/>
    <property type="evidence" value="ECO:0007669"/>
    <property type="project" value="UniProtKB-SubCell"/>
</dbReference>
<comment type="catalytic activity">
    <reaction evidence="5">
        <text>glucuronate acceptor + UDP-alpha-D-glucuronate = acceptor beta-D-glucuronoside + UDP + H(+)</text>
        <dbReference type="Rhea" id="RHEA:21032"/>
        <dbReference type="ChEBI" id="CHEBI:15378"/>
        <dbReference type="ChEBI" id="CHEBI:58052"/>
        <dbReference type="ChEBI" id="CHEBI:58223"/>
        <dbReference type="ChEBI" id="CHEBI:132367"/>
        <dbReference type="ChEBI" id="CHEBI:132368"/>
        <dbReference type="EC" id="2.4.1.17"/>
    </reaction>
</comment>
<comment type="similarity">
    <text evidence="1 4">Belongs to the UDP-glycosyltransferase family.</text>
</comment>
<dbReference type="Gene3D" id="3.40.50.2000">
    <property type="entry name" value="Glycogen Phosphorylase B"/>
    <property type="match status" value="1"/>
</dbReference>
<gene>
    <name evidence="6" type="ORF">L9F63_008361</name>
</gene>
<evidence type="ECO:0000313" key="7">
    <source>
        <dbReference type="Proteomes" id="UP001233999"/>
    </source>
</evidence>
<keyword evidence="2 4" id="KW-0328">Glycosyltransferase</keyword>
<dbReference type="InterPro" id="IPR035595">
    <property type="entry name" value="UDP_glycos_trans_CS"/>
</dbReference>
<accession>A0AAD7Z5V5</accession>
<reference evidence="6" key="2">
    <citation type="submission" date="2023-05" db="EMBL/GenBank/DDBJ databases">
        <authorList>
            <person name="Fouks B."/>
        </authorList>
    </citation>
    <scope>NUCLEOTIDE SEQUENCE</scope>
    <source>
        <strain evidence="6">Stay&amp;Tobe</strain>
        <tissue evidence="6">Testes</tissue>
    </source>
</reference>
<evidence type="ECO:0000256" key="5">
    <source>
        <dbReference type="RuleBase" id="RU362059"/>
    </source>
</evidence>
<feature type="non-terminal residue" evidence="6">
    <location>
        <position position="389"/>
    </location>
</feature>
<dbReference type="EMBL" id="JASPKZ010010286">
    <property type="protein sequence ID" value="KAJ9574473.1"/>
    <property type="molecule type" value="Genomic_DNA"/>
</dbReference>
<dbReference type="CDD" id="cd03784">
    <property type="entry name" value="GT1_Gtf-like"/>
    <property type="match status" value="1"/>
</dbReference>
<comment type="caution">
    <text evidence="6">The sequence shown here is derived from an EMBL/GenBank/DDBJ whole genome shotgun (WGS) entry which is preliminary data.</text>
</comment>
<dbReference type="PANTHER" id="PTHR48043:SF114">
    <property type="entry name" value="IP04436P-RELATED"/>
    <property type="match status" value="1"/>
</dbReference>
<dbReference type="AlphaFoldDB" id="A0AAD7Z5V5"/>
<dbReference type="InterPro" id="IPR050271">
    <property type="entry name" value="UDP-glycosyltransferase"/>
</dbReference>
<dbReference type="FunFam" id="3.40.50.2000:FF:000050">
    <property type="entry name" value="UDP-glucuronosyltransferase"/>
    <property type="match status" value="1"/>
</dbReference>
<dbReference type="PANTHER" id="PTHR48043">
    <property type="entry name" value="EG:EG0003.4 PROTEIN-RELATED"/>
    <property type="match status" value="1"/>
</dbReference>
<feature type="signal peptide" evidence="5">
    <location>
        <begin position="1"/>
        <end position="22"/>
    </location>
</feature>
<dbReference type="PROSITE" id="PS00375">
    <property type="entry name" value="UDPGT"/>
    <property type="match status" value="1"/>
</dbReference>
<evidence type="ECO:0000313" key="6">
    <source>
        <dbReference type="EMBL" id="KAJ9574473.1"/>
    </source>
</evidence>
<proteinExistence type="inferred from homology"/>
<keyword evidence="3 4" id="KW-0808">Transferase</keyword>
<organism evidence="6 7">
    <name type="scientific">Diploptera punctata</name>
    <name type="common">Pacific beetle cockroach</name>
    <dbReference type="NCBI Taxonomy" id="6984"/>
    <lineage>
        <taxon>Eukaryota</taxon>
        <taxon>Metazoa</taxon>
        <taxon>Ecdysozoa</taxon>
        <taxon>Arthropoda</taxon>
        <taxon>Hexapoda</taxon>
        <taxon>Insecta</taxon>
        <taxon>Pterygota</taxon>
        <taxon>Neoptera</taxon>
        <taxon>Polyneoptera</taxon>
        <taxon>Dictyoptera</taxon>
        <taxon>Blattodea</taxon>
        <taxon>Blaberoidea</taxon>
        <taxon>Blaberidae</taxon>
        <taxon>Diplopterinae</taxon>
        <taxon>Diploptera</taxon>
    </lineage>
</organism>
<reference evidence="6" key="1">
    <citation type="journal article" date="2023" name="IScience">
        <title>Live-bearing cockroach genome reveals convergent evolutionary mechanisms linked to viviparity in insects and beyond.</title>
        <authorList>
            <person name="Fouks B."/>
            <person name="Harrison M.C."/>
            <person name="Mikhailova A.A."/>
            <person name="Marchal E."/>
            <person name="English S."/>
            <person name="Carruthers M."/>
            <person name="Jennings E.C."/>
            <person name="Chiamaka E.L."/>
            <person name="Frigard R.A."/>
            <person name="Pippel M."/>
            <person name="Attardo G.M."/>
            <person name="Benoit J.B."/>
            <person name="Bornberg-Bauer E."/>
            <person name="Tobe S.S."/>
        </authorList>
    </citation>
    <scope>NUCLEOTIDE SEQUENCE</scope>
    <source>
        <strain evidence="6">Stay&amp;Tobe</strain>
    </source>
</reference>
<protein>
    <recommendedName>
        <fullName evidence="5">UDP-glucuronosyltransferase</fullName>
        <ecNumber evidence="5">2.4.1.17</ecNumber>
    </recommendedName>
</protein>
<evidence type="ECO:0000256" key="4">
    <source>
        <dbReference type="RuleBase" id="RU003718"/>
    </source>
</evidence>
<dbReference type="Pfam" id="PF00201">
    <property type="entry name" value="UDPGT"/>
    <property type="match status" value="1"/>
</dbReference>